<sequence>MTANADTNIENYGENMSSEQVPVTPDVHYAVEAHYRAEVRLLQTGQYREWLHGMVAEDIHYWMPIYEQRFARDRRPDPTPDDAAIYNDDFGELKQRVERLYSGQVWMEDPPSKIRYFVSNVEAFEAGNGELDVLSNILVYRNRRQTEVTVHTLGREDKLRRDGNGFKVFRRKLILDARVTQDKNLYFFC</sequence>
<name>A0ABQ1FE50_SPHSA</name>
<dbReference type="EMBL" id="BMDU01000018">
    <property type="protein sequence ID" value="GGA07559.1"/>
    <property type="molecule type" value="Genomic_DNA"/>
</dbReference>
<dbReference type="Pfam" id="PF00866">
    <property type="entry name" value="Ring_hydroxyl_B"/>
    <property type="match status" value="1"/>
</dbReference>
<keyword evidence="4" id="KW-1185">Reference proteome</keyword>
<dbReference type="InterPro" id="IPR032710">
    <property type="entry name" value="NTF2-like_dom_sf"/>
</dbReference>
<gene>
    <name evidence="3" type="ORF">GCM10019071_42580</name>
</gene>
<evidence type="ECO:0000256" key="1">
    <source>
        <dbReference type="ARBA" id="ARBA00009570"/>
    </source>
</evidence>
<dbReference type="PANTHER" id="PTHR41534">
    <property type="entry name" value="BLR3401 PROTEIN"/>
    <property type="match status" value="1"/>
</dbReference>
<reference evidence="4" key="1">
    <citation type="journal article" date="2019" name="Int. J. Syst. Evol. Microbiol.">
        <title>The Global Catalogue of Microorganisms (GCM) 10K type strain sequencing project: providing services to taxonomists for standard genome sequencing and annotation.</title>
        <authorList>
            <consortium name="The Broad Institute Genomics Platform"/>
            <consortium name="The Broad Institute Genome Sequencing Center for Infectious Disease"/>
            <person name="Wu L."/>
            <person name="Ma J."/>
        </authorList>
    </citation>
    <scope>NUCLEOTIDE SEQUENCE [LARGE SCALE GENOMIC DNA]</scope>
    <source>
        <strain evidence="4">CCM 7327</strain>
    </source>
</reference>
<dbReference type="CDD" id="cd00667">
    <property type="entry name" value="ring_hydroxylating_dioxygenases_beta"/>
    <property type="match status" value="1"/>
</dbReference>
<accession>A0ABQ1FE50</accession>
<dbReference type="InterPro" id="IPR000391">
    <property type="entry name" value="Rng_hydr_dOase-bsu"/>
</dbReference>
<dbReference type="Gene3D" id="3.10.450.50">
    <property type="match status" value="1"/>
</dbReference>
<dbReference type="Proteomes" id="UP000628109">
    <property type="component" value="Unassembled WGS sequence"/>
</dbReference>
<proteinExistence type="inferred from homology"/>
<comment type="caution">
    <text evidence="3">The sequence shown here is derived from an EMBL/GenBank/DDBJ whole genome shotgun (WGS) entry which is preliminary data.</text>
</comment>
<evidence type="ECO:0000313" key="3">
    <source>
        <dbReference type="EMBL" id="GGA07559.1"/>
    </source>
</evidence>
<comment type="similarity">
    <text evidence="1">Belongs to the bacterial ring-hydroxylating dioxygenase beta subunit family.</text>
</comment>
<protein>
    <submittedName>
        <fullName evidence="3">Hypothetical biphenyl dioxygenase beta subunit</fullName>
    </submittedName>
</protein>
<evidence type="ECO:0000256" key="2">
    <source>
        <dbReference type="ARBA" id="ARBA00023002"/>
    </source>
</evidence>
<dbReference type="PANTHER" id="PTHR41534:SF2">
    <property type="entry name" value="3-PHENYLPROPIONATE_CINNAMIC ACID DIOXYGENASE SUBUNIT BETA"/>
    <property type="match status" value="1"/>
</dbReference>
<keyword evidence="2" id="KW-0560">Oxidoreductase</keyword>
<dbReference type="SUPFAM" id="SSF54427">
    <property type="entry name" value="NTF2-like"/>
    <property type="match status" value="1"/>
</dbReference>
<dbReference type="GO" id="GO:0051213">
    <property type="term" value="F:dioxygenase activity"/>
    <property type="evidence" value="ECO:0007669"/>
    <property type="project" value="UniProtKB-KW"/>
</dbReference>
<evidence type="ECO:0000313" key="4">
    <source>
        <dbReference type="Proteomes" id="UP000628109"/>
    </source>
</evidence>
<organism evidence="3 4">
    <name type="scientific">Sphingobium fuliginis (strain ATCC 27551)</name>
    <dbReference type="NCBI Taxonomy" id="336203"/>
    <lineage>
        <taxon>Bacteria</taxon>
        <taxon>Pseudomonadati</taxon>
        <taxon>Pseudomonadota</taxon>
        <taxon>Alphaproteobacteria</taxon>
        <taxon>Sphingomonadales</taxon>
        <taxon>Sphingomonadaceae</taxon>
        <taxon>Sphingobium</taxon>
    </lineage>
</organism>
<keyword evidence="3" id="KW-0223">Dioxygenase</keyword>